<keyword evidence="6" id="KW-0158">Chromosome</keyword>
<evidence type="ECO:0000256" key="17">
    <source>
        <dbReference type="ARBA" id="ARBA00048679"/>
    </source>
</evidence>
<dbReference type="KEGG" id="pbi:103055804"/>
<comment type="catalytic activity">
    <reaction evidence="16">
        <text>L-threonyl-[protein] + ATP = O-phospho-L-threonyl-[protein] + ADP + H(+)</text>
        <dbReference type="Rhea" id="RHEA:46608"/>
        <dbReference type="Rhea" id="RHEA-COMP:11060"/>
        <dbReference type="Rhea" id="RHEA-COMP:11605"/>
        <dbReference type="ChEBI" id="CHEBI:15378"/>
        <dbReference type="ChEBI" id="CHEBI:30013"/>
        <dbReference type="ChEBI" id="CHEBI:30616"/>
        <dbReference type="ChEBI" id="CHEBI:61977"/>
        <dbReference type="ChEBI" id="CHEBI:456216"/>
        <dbReference type="EC" id="2.7.11.1"/>
    </reaction>
</comment>
<dbReference type="GO" id="GO:0005737">
    <property type="term" value="C:cytoplasm"/>
    <property type="evidence" value="ECO:0007669"/>
    <property type="project" value="TreeGrafter"/>
</dbReference>
<feature type="region of interest" description="Disordered" evidence="22">
    <location>
        <begin position="73"/>
        <end position="157"/>
    </location>
</feature>
<dbReference type="SMART" id="SM00220">
    <property type="entry name" value="S_TKc"/>
    <property type="match status" value="1"/>
</dbReference>
<feature type="domain" description="Protein kinase" evidence="23">
    <location>
        <begin position="647"/>
        <end position="962"/>
    </location>
</feature>
<feature type="compositionally biased region" description="Low complexity" evidence="22">
    <location>
        <begin position="78"/>
        <end position="89"/>
    </location>
</feature>
<evidence type="ECO:0000256" key="1">
    <source>
        <dbReference type="ARBA" id="ARBA00001946"/>
    </source>
</evidence>
<evidence type="ECO:0000313" key="24">
    <source>
        <dbReference type="Proteomes" id="UP000695026"/>
    </source>
</evidence>
<keyword evidence="12 25" id="KW-0418">Kinase</keyword>
<evidence type="ECO:0000313" key="25">
    <source>
        <dbReference type="RefSeq" id="XP_007444232.1"/>
    </source>
</evidence>
<dbReference type="InterPro" id="IPR017441">
    <property type="entry name" value="Protein_kinase_ATP_BS"/>
</dbReference>
<evidence type="ECO:0000259" key="23">
    <source>
        <dbReference type="PROSITE" id="PS50011"/>
    </source>
</evidence>
<name>A0A9F2RED5_PYTBI</name>
<comment type="subcellular location">
    <subcellularLocation>
        <location evidence="4">Chromosome</location>
    </subcellularLocation>
    <subcellularLocation>
        <location evidence="3">Cytoplasm</location>
        <location evidence="3">Cytoskeleton</location>
        <location evidence="3">Spindle</location>
    </subcellularLocation>
    <subcellularLocation>
        <location evidence="2">Nucleus</location>
    </subcellularLocation>
</comment>
<keyword evidence="10" id="KW-0808">Transferase</keyword>
<dbReference type="Proteomes" id="UP000695026">
    <property type="component" value="Unplaced"/>
</dbReference>
<protein>
    <recommendedName>
        <fullName evidence="19">Serine/threonine-protein kinase haspin</fullName>
        <ecNumber evidence="5">2.7.11.1</ecNumber>
    </recommendedName>
    <alternativeName>
        <fullName evidence="20">Germ cell-specific gene 2 protein</fullName>
    </alternativeName>
</protein>
<dbReference type="SUPFAM" id="SSF56112">
    <property type="entry name" value="Protein kinase-like (PK-like)"/>
    <property type="match status" value="1"/>
</dbReference>
<dbReference type="FunFam" id="3.30.200.20:FF:000409">
    <property type="entry name" value="serine/threonine-protein kinase haspin"/>
    <property type="match status" value="1"/>
</dbReference>
<proteinExistence type="predicted"/>
<keyword evidence="24" id="KW-1185">Reference proteome</keyword>
<dbReference type="GO" id="GO:0051276">
    <property type="term" value="P:chromosome organization"/>
    <property type="evidence" value="ECO:0007669"/>
    <property type="project" value="UniProtKB-ARBA"/>
</dbReference>
<dbReference type="AlphaFoldDB" id="A0A9F2RED5"/>
<reference evidence="25" key="1">
    <citation type="submission" date="2025-08" db="UniProtKB">
        <authorList>
            <consortium name="RefSeq"/>
        </authorList>
    </citation>
    <scope>IDENTIFICATION</scope>
    <source>
        <tissue evidence="25">Liver</tissue>
    </source>
</reference>
<evidence type="ECO:0000256" key="14">
    <source>
        <dbReference type="ARBA" id="ARBA00023212"/>
    </source>
</evidence>
<dbReference type="InterPro" id="IPR024604">
    <property type="entry name" value="GSG2_C"/>
</dbReference>
<dbReference type="SMART" id="SM01331">
    <property type="entry name" value="DUF3635"/>
    <property type="match status" value="1"/>
</dbReference>
<dbReference type="OrthoDB" id="21018at2759"/>
<sequence>MTECSRSHISSIKGDNIKNSNYAIAGSPWFSWSAVLVTGRQSIWSVRVLGRRPGLRLLPRAAPWISPPADPKRFFGTSSSEEASCSPRSFASSLSDPDFRPPVRAQKARAPPARKGGKKRRNKRGPKENRPPAKGSKGSSSFVPPTPLRRNVTCRRCEKGPPPVIRAPSGLRPAPLLCSTPELPRLTPVVAKRDWTREEEEEDANSPISRPRGCCHSSYPREVFREGSQESHHGVFMELSLLKMDPEAQEMGDSLELFSLEGARRCRQKSPRDGSLMDPALQEQLRGTSGSPFQSCSALQCCNTWSGMEASPVKQEHPLAQVADKDRAPMLSLSTETNPVPLSPVCGVFQLQARMRDGKIALFSPEDTVFLANEQQLSSAQVVSAPQKMSGKVNEASERVSNHSIDQNSPQFQPVVVLDDQVVLNWLADQSTRKQKVPRSLKRKQFFLSQSPYALPKISDTRNNHRVVPSCDPGGTGRKACISGFSSKRWGQRPKVDQATQKKNVPWKQQADSFLLQEGLNWNEIEDHLSVPFPPLDSSLKNSSLWRRIRASFSLHKKKKILSEAESFSGSAVSHCSVQSPLPKVCNTPFTQKLSYSICPASSMVLLSSMTSPSTPETMLTDAEKVFGECQQKGPVSFEECISPEKMQKCEKIGEGVFGEVFKTESESGTIALKIIPIEGSERVNGEPQKTFSEILPEIIISKELSLLADEVVNQTSGFIRLYSVHCVQGTYPEPLLNAWDEYHRLKESENNRPDFFGDQQLFMVLEFEYGGTDLENMRNGQLNSLAAAKSILQQVTASLAVAEEALRFEHRDLHWGNVLVRKTSLKEVTVTLNGEVRVLPTQGILVNIIDYTFSRLERDGLTVYCDLSTDEEVFQGRGDYQFDIYRQMREENANNWADYFPHSNILWLHYLADKLLKEISYRKKPTTSSMRQVQKQLRMFSTNVLNFKSATELLNLGTFFR</sequence>
<evidence type="ECO:0000256" key="12">
    <source>
        <dbReference type="ARBA" id="ARBA00022777"/>
    </source>
</evidence>
<evidence type="ECO:0000256" key="19">
    <source>
        <dbReference type="ARBA" id="ARBA00069281"/>
    </source>
</evidence>
<evidence type="ECO:0000256" key="21">
    <source>
        <dbReference type="PROSITE-ProRule" id="PRU10141"/>
    </source>
</evidence>
<dbReference type="GO" id="GO:0005634">
    <property type="term" value="C:nucleus"/>
    <property type="evidence" value="ECO:0007669"/>
    <property type="project" value="UniProtKB-SubCell"/>
</dbReference>
<dbReference type="Gene3D" id="1.10.510.10">
    <property type="entry name" value="Transferase(Phosphotransferase) domain 1"/>
    <property type="match status" value="1"/>
</dbReference>
<dbReference type="GO" id="GO:0005694">
    <property type="term" value="C:chromosome"/>
    <property type="evidence" value="ECO:0007669"/>
    <property type="project" value="UniProtKB-SubCell"/>
</dbReference>
<evidence type="ECO:0000256" key="22">
    <source>
        <dbReference type="SAM" id="MobiDB-lite"/>
    </source>
</evidence>
<dbReference type="EC" id="2.7.11.1" evidence="5"/>
<evidence type="ECO:0000256" key="5">
    <source>
        <dbReference type="ARBA" id="ARBA00012513"/>
    </source>
</evidence>
<dbReference type="PROSITE" id="PS00107">
    <property type="entry name" value="PROTEIN_KINASE_ATP"/>
    <property type="match status" value="1"/>
</dbReference>
<evidence type="ECO:0000256" key="18">
    <source>
        <dbReference type="ARBA" id="ARBA00053811"/>
    </source>
</evidence>
<dbReference type="GO" id="GO:0072354">
    <property type="term" value="F:histone H3T3 kinase activity"/>
    <property type="evidence" value="ECO:0007669"/>
    <property type="project" value="TreeGrafter"/>
</dbReference>
<accession>A0A9F2RED5</accession>
<dbReference type="GO" id="GO:0035556">
    <property type="term" value="P:intracellular signal transduction"/>
    <property type="evidence" value="ECO:0007669"/>
    <property type="project" value="TreeGrafter"/>
</dbReference>
<keyword evidence="14" id="KW-0206">Cytoskeleton</keyword>
<evidence type="ECO:0000256" key="16">
    <source>
        <dbReference type="ARBA" id="ARBA00047899"/>
    </source>
</evidence>
<feature type="compositionally biased region" description="Basic residues" evidence="22">
    <location>
        <begin position="115"/>
        <end position="124"/>
    </location>
</feature>
<evidence type="ECO:0000256" key="9">
    <source>
        <dbReference type="ARBA" id="ARBA00022553"/>
    </source>
</evidence>
<dbReference type="FunFam" id="1.10.510.10:FF:000401">
    <property type="entry name" value="serine/threonine-protein kinase haspin"/>
    <property type="match status" value="1"/>
</dbReference>
<feature type="binding site" evidence="21">
    <location>
        <position position="674"/>
    </location>
    <ligand>
        <name>ATP</name>
        <dbReference type="ChEBI" id="CHEBI:30616"/>
    </ligand>
</feature>
<keyword evidence="9" id="KW-0597">Phosphoprotein</keyword>
<evidence type="ECO:0000256" key="20">
    <source>
        <dbReference type="ARBA" id="ARBA00081741"/>
    </source>
</evidence>
<organism evidence="24 25">
    <name type="scientific">Python bivittatus</name>
    <name type="common">Burmese python</name>
    <name type="synonym">Python molurus bivittatus</name>
    <dbReference type="NCBI Taxonomy" id="176946"/>
    <lineage>
        <taxon>Eukaryota</taxon>
        <taxon>Metazoa</taxon>
        <taxon>Chordata</taxon>
        <taxon>Craniata</taxon>
        <taxon>Vertebrata</taxon>
        <taxon>Euteleostomi</taxon>
        <taxon>Lepidosauria</taxon>
        <taxon>Squamata</taxon>
        <taxon>Bifurcata</taxon>
        <taxon>Unidentata</taxon>
        <taxon>Episquamata</taxon>
        <taxon>Toxicofera</taxon>
        <taxon>Serpentes</taxon>
        <taxon>Henophidia</taxon>
        <taxon>Pythonidae</taxon>
        <taxon>Python</taxon>
    </lineage>
</organism>
<evidence type="ECO:0000256" key="6">
    <source>
        <dbReference type="ARBA" id="ARBA00022454"/>
    </source>
</evidence>
<dbReference type="GO" id="GO:0000278">
    <property type="term" value="P:mitotic cell cycle"/>
    <property type="evidence" value="ECO:0007669"/>
    <property type="project" value="TreeGrafter"/>
</dbReference>
<keyword evidence="8" id="KW-0723">Serine/threonine-protein kinase</keyword>
<dbReference type="PANTHER" id="PTHR24419:SF18">
    <property type="entry name" value="SERINE_THREONINE-PROTEIN KINASE HASPIN"/>
    <property type="match status" value="1"/>
</dbReference>
<evidence type="ECO:0000256" key="4">
    <source>
        <dbReference type="ARBA" id="ARBA00004286"/>
    </source>
</evidence>
<comment type="function">
    <text evidence="18">Serine/threonine-protein kinase that phosphorylates histone H3 at 'Thr-3' (H3T3ph) during mitosis. May act through H3T3ph to both position and modulate activation of AURKB and other components of the chromosomal passenger complex (CPC) at centromeres to ensure proper chromatid cohesion, metaphase alignment and normal progression through the cell cycle.</text>
</comment>
<dbReference type="Gene3D" id="3.30.200.20">
    <property type="entry name" value="Phosphorylase Kinase, domain 1"/>
    <property type="match status" value="1"/>
</dbReference>
<evidence type="ECO:0000256" key="3">
    <source>
        <dbReference type="ARBA" id="ARBA00004186"/>
    </source>
</evidence>
<gene>
    <name evidence="25" type="primary">HASPIN</name>
</gene>
<dbReference type="InterPro" id="IPR000719">
    <property type="entry name" value="Prot_kinase_dom"/>
</dbReference>
<comment type="catalytic activity">
    <reaction evidence="17">
        <text>L-seryl-[protein] + ATP = O-phospho-L-seryl-[protein] + ADP + H(+)</text>
        <dbReference type="Rhea" id="RHEA:17989"/>
        <dbReference type="Rhea" id="RHEA-COMP:9863"/>
        <dbReference type="Rhea" id="RHEA-COMP:11604"/>
        <dbReference type="ChEBI" id="CHEBI:15378"/>
        <dbReference type="ChEBI" id="CHEBI:29999"/>
        <dbReference type="ChEBI" id="CHEBI:30616"/>
        <dbReference type="ChEBI" id="CHEBI:83421"/>
        <dbReference type="ChEBI" id="CHEBI:456216"/>
        <dbReference type="EC" id="2.7.11.1"/>
    </reaction>
</comment>
<dbReference type="PROSITE" id="PS50011">
    <property type="entry name" value="PROTEIN_KINASE_DOM"/>
    <property type="match status" value="1"/>
</dbReference>
<dbReference type="PANTHER" id="PTHR24419">
    <property type="entry name" value="INTERLEUKIN-1 RECEPTOR-ASSOCIATED KINASE"/>
    <property type="match status" value="1"/>
</dbReference>
<evidence type="ECO:0000256" key="2">
    <source>
        <dbReference type="ARBA" id="ARBA00004123"/>
    </source>
</evidence>
<keyword evidence="15" id="KW-0539">Nucleus</keyword>
<dbReference type="OMA" id="RAAPWIS"/>
<keyword evidence="7" id="KW-0963">Cytoplasm</keyword>
<dbReference type="GO" id="GO:1901991">
    <property type="term" value="P:negative regulation of mitotic cell cycle phase transition"/>
    <property type="evidence" value="ECO:0007669"/>
    <property type="project" value="UniProtKB-ARBA"/>
</dbReference>
<dbReference type="InterPro" id="IPR011009">
    <property type="entry name" value="Kinase-like_dom_sf"/>
</dbReference>
<evidence type="ECO:0000256" key="15">
    <source>
        <dbReference type="ARBA" id="ARBA00023242"/>
    </source>
</evidence>
<dbReference type="GO" id="GO:0005524">
    <property type="term" value="F:ATP binding"/>
    <property type="evidence" value="ECO:0007669"/>
    <property type="project" value="UniProtKB-UniRule"/>
</dbReference>
<evidence type="ECO:0000256" key="10">
    <source>
        <dbReference type="ARBA" id="ARBA00022679"/>
    </source>
</evidence>
<dbReference type="RefSeq" id="XP_007444232.1">
    <property type="nucleotide sequence ID" value="XM_007444170.3"/>
</dbReference>
<feature type="compositionally biased region" description="Low complexity" evidence="22">
    <location>
        <begin position="102"/>
        <end position="114"/>
    </location>
</feature>
<evidence type="ECO:0000256" key="7">
    <source>
        <dbReference type="ARBA" id="ARBA00022490"/>
    </source>
</evidence>
<evidence type="ECO:0000256" key="8">
    <source>
        <dbReference type="ARBA" id="ARBA00022527"/>
    </source>
</evidence>
<keyword evidence="13 21" id="KW-0067">ATP-binding</keyword>
<evidence type="ECO:0000256" key="11">
    <source>
        <dbReference type="ARBA" id="ARBA00022741"/>
    </source>
</evidence>
<dbReference type="Pfam" id="PF12330">
    <property type="entry name" value="Haspin_kinase"/>
    <property type="match status" value="1"/>
</dbReference>
<keyword evidence="11 21" id="KW-0547">Nucleotide-binding</keyword>
<evidence type="ECO:0000256" key="13">
    <source>
        <dbReference type="ARBA" id="ARBA00022840"/>
    </source>
</evidence>
<dbReference type="GO" id="GO:0005819">
    <property type="term" value="C:spindle"/>
    <property type="evidence" value="ECO:0007669"/>
    <property type="project" value="UniProtKB-SubCell"/>
</dbReference>
<dbReference type="GeneID" id="103055804"/>
<dbReference type="CTD" id="83903"/>
<comment type="cofactor">
    <cofactor evidence="1">
        <name>Mg(2+)</name>
        <dbReference type="ChEBI" id="CHEBI:18420"/>
    </cofactor>
</comment>